<accession>A0AAV9ZIX7</accession>
<dbReference type="EMBL" id="JAWWNJ010000139">
    <property type="protein sequence ID" value="KAK6984298.1"/>
    <property type="molecule type" value="Genomic_DNA"/>
</dbReference>
<comment type="caution">
    <text evidence="1">The sequence shown here is derived from an EMBL/GenBank/DDBJ whole genome shotgun (WGS) entry which is preliminary data.</text>
</comment>
<evidence type="ECO:0000313" key="1">
    <source>
        <dbReference type="EMBL" id="KAK6984298.1"/>
    </source>
</evidence>
<gene>
    <name evidence="1" type="ORF">R3P38DRAFT_3232059</name>
</gene>
<dbReference type="AlphaFoldDB" id="A0AAV9ZIX7"/>
<organism evidence="1 2">
    <name type="scientific">Favolaschia claudopus</name>
    <dbReference type="NCBI Taxonomy" id="2862362"/>
    <lineage>
        <taxon>Eukaryota</taxon>
        <taxon>Fungi</taxon>
        <taxon>Dikarya</taxon>
        <taxon>Basidiomycota</taxon>
        <taxon>Agaricomycotina</taxon>
        <taxon>Agaricomycetes</taxon>
        <taxon>Agaricomycetidae</taxon>
        <taxon>Agaricales</taxon>
        <taxon>Marasmiineae</taxon>
        <taxon>Mycenaceae</taxon>
        <taxon>Favolaschia</taxon>
    </lineage>
</organism>
<dbReference type="Proteomes" id="UP001362999">
    <property type="component" value="Unassembled WGS sequence"/>
</dbReference>
<keyword evidence="2" id="KW-1185">Reference proteome</keyword>
<reference evidence="1 2" key="1">
    <citation type="journal article" date="2024" name="J Genomics">
        <title>Draft genome sequencing and assembly of Favolaschia claudopus CIRM-BRFM 2984 isolated from oak limbs.</title>
        <authorList>
            <person name="Navarro D."/>
            <person name="Drula E."/>
            <person name="Chaduli D."/>
            <person name="Cazenave R."/>
            <person name="Ahrendt S."/>
            <person name="Wang J."/>
            <person name="Lipzen A."/>
            <person name="Daum C."/>
            <person name="Barry K."/>
            <person name="Grigoriev I.V."/>
            <person name="Favel A."/>
            <person name="Rosso M.N."/>
            <person name="Martin F."/>
        </authorList>
    </citation>
    <scope>NUCLEOTIDE SEQUENCE [LARGE SCALE GENOMIC DNA]</scope>
    <source>
        <strain evidence="1 2">CIRM-BRFM 2984</strain>
    </source>
</reference>
<protein>
    <submittedName>
        <fullName evidence="1">Uncharacterized protein</fullName>
    </submittedName>
</protein>
<name>A0AAV9ZIX7_9AGAR</name>
<evidence type="ECO:0000313" key="2">
    <source>
        <dbReference type="Proteomes" id="UP001362999"/>
    </source>
</evidence>
<sequence length="138" mass="15674">MADLNVVEDLDSDEEDQLPPFNKHEWIGKNKIYPRHPPRELEVYCARQLRILQKITNAFPDKALDVAAFLRAELPAKSHALVFPAAETCFSRLTPSMDIDQTLESFSLMTGFPLGWHKSLVTRLREFEDATTAANEAC</sequence>
<proteinExistence type="predicted"/>